<dbReference type="SUPFAM" id="SSF48264">
    <property type="entry name" value="Cytochrome P450"/>
    <property type="match status" value="1"/>
</dbReference>
<dbReference type="Pfam" id="PF00067">
    <property type="entry name" value="p450"/>
    <property type="match status" value="1"/>
</dbReference>
<accession>A0A8B8A9B3</accession>
<dbReference type="OrthoDB" id="2789670at2759"/>
<dbReference type="PANTHER" id="PTHR24300:SF403">
    <property type="entry name" value="CYTOCHROME P450 306A1"/>
    <property type="match status" value="1"/>
</dbReference>
<keyword evidence="10" id="KW-1185">Reference proteome</keyword>
<dbReference type="RefSeq" id="XP_022286464.1">
    <property type="nucleotide sequence ID" value="XM_022430756.1"/>
</dbReference>
<sequence length="484" mass="55422">MWVTVAIVVVLVTLIWALTGRPKGLPPGPTCYPIIGNVGLVKPSEAVQAHRKLRKKYGDIYTIMTFHKPMVVVHGYDNIRQLLVQHGEIFSERPMTIINGVLNKGKGIVWSSGALWKEQRTFALTTLRKFGFGKRSLQNQIMEEVDCLMEELERFENKPLDIQNTLNTSVSNVICSLVFGKRFDYKDAKFKQLIILLNKLFLTASAFSPATIFPILRYLPMFNVDTVRNIFGEVDGFTKEIIEEHRRNFDESNINDFIDAFLLEETKRGIKDSTFTDDQLMISVREFFAAGTETTSTTLRWALLFLIHHPDWQTKLQRDIDEVIGQGQPKMEHKDQLPSVEAFILEVQRHSNITPNSVPHAPKEDFHFKGYIIPKGTFTLISLDSVMTDPEIFPDPFKFSPKRFLDESGKCCGEQKEKLIPFSTGRRICLGESLARMELFLFLTRFLQKFTVKPENLACLPPLEGTLGITNMINPYNLILQKRE</sequence>
<proteinExistence type="inferred from homology"/>
<keyword evidence="5 7" id="KW-0408">Iron</keyword>
<feature type="binding site" description="axial binding residue" evidence="7">
    <location>
        <position position="429"/>
    </location>
    <ligand>
        <name>heme</name>
        <dbReference type="ChEBI" id="CHEBI:30413"/>
    </ligand>
    <ligandPart>
        <name>Fe</name>
        <dbReference type="ChEBI" id="CHEBI:18248"/>
    </ligandPart>
</feature>
<dbReference type="GO" id="GO:0005737">
    <property type="term" value="C:cytoplasm"/>
    <property type="evidence" value="ECO:0007669"/>
    <property type="project" value="TreeGrafter"/>
</dbReference>
<gene>
    <name evidence="11" type="primary">LOC111099468</name>
</gene>
<dbReference type="GO" id="GO:0006805">
    <property type="term" value="P:xenobiotic metabolic process"/>
    <property type="evidence" value="ECO:0007669"/>
    <property type="project" value="TreeGrafter"/>
</dbReference>
<keyword evidence="6" id="KW-0472">Membrane</keyword>
<dbReference type="GO" id="GO:0008395">
    <property type="term" value="F:steroid hydroxylase activity"/>
    <property type="evidence" value="ECO:0007669"/>
    <property type="project" value="TreeGrafter"/>
</dbReference>
<dbReference type="GO" id="GO:0020037">
    <property type="term" value="F:heme binding"/>
    <property type="evidence" value="ECO:0007669"/>
    <property type="project" value="InterPro"/>
</dbReference>
<dbReference type="Gene3D" id="1.10.630.10">
    <property type="entry name" value="Cytochrome P450"/>
    <property type="match status" value="1"/>
</dbReference>
<comment type="subcellular location">
    <subcellularLocation>
        <location evidence="1">Membrane</location>
    </subcellularLocation>
</comment>
<dbReference type="InterPro" id="IPR036396">
    <property type="entry name" value="Cyt_P450_sf"/>
</dbReference>
<protein>
    <submittedName>
        <fullName evidence="11">Cytochrome P450 2C14-like</fullName>
    </submittedName>
</protein>
<dbReference type="GO" id="GO:0006082">
    <property type="term" value="P:organic acid metabolic process"/>
    <property type="evidence" value="ECO:0007669"/>
    <property type="project" value="TreeGrafter"/>
</dbReference>
<evidence type="ECO:0000256" key="2">
    <source>
        <dbReference type="ARBA" id="ARBA00010617"/>
    </source>
</evidence>
<keyword evidence="4 8" id="KW-0560">Oxidoreductase</keyword>
<name>A0A8B8A9B3_CRAVI</name>
<dbReference type="InterPro" id="IPR001128">
    <property type="entry name" value="Cyt_P450"/>
</dbReference>
<feature type="signal peptide" evidence="9">
    <location>
        <begin position="1"/>
        <end position="17"/>
    </location>
</feature>
<reference evidence="11" key="1">
    <citation type="submission" date="2025-08" db="UniProtKB">
        <authorList>
            <consortium name="RefSeq"/>
        </authorList>
    </citation>
    <scope>IDENTIFICATION</scope>
    <source>
        <tissue evidence="11">Whole sample</tissue>
    </source>
</reference>
<evidence type="ECO:0000256" key="7">
    <source>
        <dbReference type="PIRSR" id="PIRSR602401-1"/>
    </source>
</evidence>
<keyword evidence="9" id="KW-0732">Signal</keyword>
<dbReference type="GO" id="GO:0016020">
    <property type="term" value="C:membrane"/>
    <property type="evidence" value="ECO:0007669"/>
    <property type="project" value="UniProtKB-SubCell"/>
</dbReference>
<dbReference type="AlphaFoldDB" id="A0A8B8A9B3"/>
<comment type="similarity">
    <text evidence="2 8">Belongs to the cytochrome P450 family.</text>
</comment>
<keyword evidence="8" id="KW-0503">Monooxygenase</keyword>
<dbReference type="InterPro" id="IPR017972">
    <property type="entry name" value="Cyt_P450_CS"/>
</dbReference>
<dbReference type="PRINTS" id="PR00385">
    <property type="entry name" value="P450"/>
</dbReference>
<dbReference type="GeneID" id="111099468"/>
<evidence type="ECO:0000256" key="9">
    <source>
        <dbReference type="SAM" id="SignalP"/>
    </source>
</evidence>
<evidence type="ECO:0000256" key="3">
    <source>
        <dbReference type="ARBA" id="ARBA00022723"/>
    </source>
</evidence>
<dbReference type="PROSITE" id="PS00086">
    <property type="entry name" value="CYTOCHROME_P450"/>
    <property type="match status" value="1"/>
</dbReference>
<comment type="cofactor">
    <cofactor evidence="7">
        <name>heme</name>
        <dbReference type="ChEBI" id="CHEBI:30413"/>
    </cofactor>
</comment>
<feature type="chain" id="PRO_5034442616" evidence="9">
    <location>
        <begin position="18"/>
        <end position="484"/>
    </location>
</feature>
<dbReference type="PANTHER" id="PTHR24300">
    <property type="entry name" value="CYTOCHROME P450 508A4-RELATED"/>
    <property type="match status" value="1"/>
</dbReference>
<keyword evidence="3 7" id="KW-0479">Metal-binding</keyword>
<dbReference type="KEGG" id="cvn:111099468"/>
<evidence type="ECO:0000313" key="11">
    <source>
        <dbReference type="RefSeq" id="XP_022286464.1"/>
    </source>
</evidence>
<dbReference type="GO" id="GO:0016712">
    <property type="term" value="F:oxidoreductase activity, acting on paired donors, with incorporation or reduction of molecular oxygen, reduced flavin or flavoprotein as one donor, and incorporation of one atom of oxygen"/>
    <property type="evidence" value="ECO:0007669"/>
    <property type="project" value="TreeGrafter"/>
</dbReference>
<dbReference type="GO" id="GO:0005506">
    <property type="term" value="F:iron ion binding"/>
    <property type="evidence" value="ECO:0007669"/>
    <property type="project" value="InterPro"/>
</dbReference>
<evidence type="ECO:0000256" key="5">
    <source>
        <dbReference type="ARBA" id="ARBA00023004"/>
    </source>
</evidence>
<organism evidence="10 11">
    <name type="scientific">Crassostrea virginica</name>
    <name type="common">Eastern oyster</name>
    <dbReference type="NCBI Taxonomy" id="6565"/>
    <lineage>
        <taxon>Eukaryota</taxon>
        <taxon>Metazoa</taxon>
        <taxon>Spiralia</taxon>
        <taxon>Lophotrochozoa</taxon>
        <taxon>Mollusca</taxon>
        <taxon>Bivalvia</taxon>
        <taxon>Autobranchia</taxon>
        <taxon>Pteriomorphia</taxon>
        <taxon>Ostreida</taxon>
        <taxon>Ostreoidea</taxon>
        <taxon>Ostreidae</taxon>
        <taxon>Crassostrea</taxon>
    </lineage>
</organism>
<dbReference type="FunFam" id="1.10.630.10:FF:000004">
    <property type="entry name" value="cytochrome P450 2D15 isoform X1"/>
    <property type="match status" value="1"/>
</dbReference>
<dbReference type="InterPro" id="IPR002401">
    <property type="entry name" value="Cyt_P450_E_grp-I"/>
</dbReference>
<dbReference type="Proteomes" id="UP000694844">
    <property type="component" value="Chromosome 6"/>
</dbReference>
<evidence type="ECO:0000313" key="10">
    <source>
        <dbReference type="Proteomes" id="UP000694844"/>
    </source>
</evidence>
<keyword evidence="7 8" id="KW-0349">Heme</keyword>
<evidence type="ECO:0000256" key="8">
    <source>
        <dbReference type="RuleBase" id="RU000461"/>
    </source>
</evidence>
<evidence type="ECO:0000256" key="1">
    <source>
        <dbReference type="ARBA" id="ARBA00004370"/>
    </source>
</evidence>
<dbReference type="PRINTS" id="PR00463">
    <property type="entry name" value="EP450I"/>
</dbReference>
<dbReference type="InterPro" id="IPR050182">
    <property type="entry name" value="Cytochrome_P450_fam2"/>
</dbReference>
<evidence type="ECO:0000256" key="6">
    <source>
        <dbReference type="ARBA" id="ARBA00023136"/>
    </source>
</evidence>
<evidence type="ECO:0000256" key="4">
    <source>
        <dbReference type="ARBA" id="ARBA00023002"/>
    </source>
</evidence>